<dbReference type="InterPro" id="IPR004046">
    <property type="entry name" value="GST_C"/>
</dbReference>
<keyword evidence="10" id="KW-1185">Reference proteome</keyword>
<dbReference type="SFLD" id="SFLDG01205">
    <property type="entry name" value="AMPS.1"/>
    <property type="match status" value="1"/>
</dbReference>
<reference evidence="9 10" key="1">
    <citation type="submission" date="2016-07" db="EMBL/GenBank/DDBJ databases">
        <title>Pervasive Adenine N6-methylation of Active Genes in Fungi.</title>
        <authorList>
            <consortium name="DOE Joint Genome Institute"/>
            <person name="Mondo S.J."/>
            <person name="Dannebaum R.O."/>
            <person name="Kuo R.C."/>
            <person name="Labutti K."/>
            <person name="Haridas S."/>
            <person name="Kuo A."/>
            <person name="Salamov A."/>
            <person name="Ahrendt S.R."/>
            <person name="Lipzen A."/>
            <person name="Sullivan W."/>
            <person name="Andreopoulos W.B."/>
            <person name="Clum A."/>
            <person name="Lindquist E."/>
            <person name="Daum C."/>
            <person name="Ramamoorthy G.K."/>
            <person name="Gryganskyi A."/>
            <person name="Culley D."/>
            <person name="Magnuson J.K."/>
            <person name="James T.Y."/>
            <person name="O'Malley M.A."/>
            <person name="Stajich J.E."/>
            <person name="Spatafora J.W."/>
            <person name="Visel A."/>
            <person name="Grigoriev I.V."/>
        </authorList>
    </citation>
    <scope>NUCLEOTIDE SEQUENCE [LARGE SCALE GENOMIC DNA]</scope>
    <source>
        <strain evidence="9 10">JEL800</strain>
    </source>
</reference>
<dbReference type="PROSITE" id="PS50404">
    <property type="entry name" value="GST_NTER"/>
    <property type="match status" value="1"/>
</dbReference>
<comment type="subunit">
    <text evidence="3">Homodimer.</text>
</comment>
<dbReference type="GO" id="GO:0004364">
    <property type="term" value="F:glutathione transferase activity"/>
    <property type="evidence" value="ECO:0007669"/>
    <property type="project" value="UniProtKB-EC"/>
</dbReference>
<dbReference type="SFLD" id="SFLDG00363">
    <property type="entry name" value="AMPS_(cytGST):_Alpha-__Mu-__Pi"/>
    <property type="match status" value="1"/>
</dbReference>
<dbReference type="PROSITE" id="PS50405">
    <property type="entry name" value="GST_CTER"/>
    <property type="match status" value="1"/>
</dbReference>
<gene>
    <name evidence="9" type="ORF">BCR33DRAFT_496555</name>
</gene>
<dbReference type="Pfam" id="PF02798">
    <property type="entry name" value="GST_N"/>
    <property type="match status" value="1"/>
</dbReference>
<dbReference type="Pfam" id="PF14497">
    <property type="entry name" value="GST_C_3"/>
    <property type="match status" value="1"/>
</dbReference>
<dbReference type="SUPFAM" id="SSF52833">
    <property type="entry name" value="Thioredoxin-like"/>
    <property type="match status" value="1"/>
</dbReference>
<evidence type="ECO:0000256" key="3">
    <source>
        <dbReference type="ARBA" id="ARBA00011738"/>
    </source>
</evidence>
<dbReference type="PANTHER" id="PTHR11571:SF222">
    <property type="entry name" value="GLUTATHIONE TRANSFERASE"/>
    <property type="match status" value="1"/>
</dbReference>
<evidence type="ECO:0000256" key="4">
    <source>
        <dbReference type="ARBA" id="ARBA00012452"/>
    </source>
</evidence>
<comment type="similarity">
    <text evidence="2">Belongs to the GST superfamily. Mu family.</text>
</comment>
<dbReference type="OrthoDB" id="414243at2759"/>
<comment type="function">
    <text evidence="1">Conjugation of reduced glutathione to a wide number of exogenous and endogenous hydrophobic electrophiles.</text>
</comment>
<dbReference type="InterPro" id="IPR040079">
    <property type="entry name" value="Glutathione_S-Trfase"/>
</dbReference>
<dbReference type="EC" id="2.5.1.18" evidence="4"/>
<evidence type="ECO:0000256" key="5">
    <source>
        <dbReference type="ARBA" id="ARBA00022679"/>
    </source>
</evidence>
<dbReference type="GO" id="GO:0042178">
    <property type="term" value="P:xenobiotic catabolic process"/>
    <property type="evidence" value="ECO:0007669"/>
    <property type="project" value="UniProtKB-ARBA"/>
</dbReference>
<dbReference type="SUPFAM" id="SSF47616">
    <property type="entry name" value="GST C-terminal domain-like"/>
    <property type="match status" value="1"/>
</dbReference>
<dbReference type="AlphaFoldDB" id="A0A1Y2CUW3"/>
<dbReference type="CDD" id="cd03075">
    <property type="entry name" value="GST_N_Mu"/>
    <property type="match status" value="1"/>
</dbReference>
<comment type="caution">
    <text evidence="9">The sequence shown here is derived from an EMBL/GenBank/DDBJ whole genome shotgun (WGS) entry which is preliminary data.</text>
</comment>
<dbReference type="EMBL" id="MCGO01000006">
    <property type="protein sequence ID" value="ORY50831.1"/>
    <property type="molecule type" value="Genomic_DNA"/>
</dbReference>
<dbReference type="InterPro" id="IPR010987">
    <property type="entry name" value="Glutathione-S-Trfase_C-like"/>
</dbReference>
<dbReference type="InterPro" id="IPR050213">
    <property type="entry name" value="GST_superfamily"/>
</dbReference>
<feature type="domain" description="GST C-terminal" evidence="8">
    <location>
        <begin position="88"/>
        <end position="205"/>
    </location>
</feature>
<name>A0A1Y2CUW3_9FUNG</name>
<evidence type="ECO:0000313" key="9">
    <source>
        <dbReference type="EMBL" id="ORY50831.1"/>
    </source>
</evidence>
<dbReference type="GO" id="GO:0006749">
    <property type="term" value="P:glutathione metabolic process"/>
    <property type="evidence" value="ECO:0007669"/>
    <property type="project" value="TreeGrafter"/>
</dbReference>
<dbReference type="InterPro" id="IPR036249">
    <property type="entry name" value="Thioredoxin-like_sf"/>
</dbReference>
<evidence type="ECO:0000313" key="10">
    <source>
        <dbReference type="Proteomes" id="UP000193642"/>
    </source>
</evidence>
<dbReference type="Proteomes" id="UP000193642">
    <property type="component" value="Unassembled WGS sequence"/>
</dbReference>
<comment type="catalytic activity">
    <reaction evidence="6">
        <text>RX + glutathione = an S-substituted glutathione + a halide anion + H(+)</text>
        <dbReference type="Rhea" id="RHEA:16437"/>
        <dbReference type="ChEBI" id="CHEBI:15378"/>
        <dbReference type="ChEBI" id="CHEBI:16042"/>
        <dbReference type="ChEBI" id="CHEBI:17792"/>
        <dbReference type="ChEBI" id="CHEBI:57925"/>
        <dbReference type="ChEBI" id="CHEBI:90779"/>
        <dbReference type="EC" id="2.5.1.18"/>
    </reaction>
</comment>
<accession>A0A1Y2CUW3</accession>
<proteinExistence type="inferred from homology"/>
<dbReference type="SFLD" id="SFLDS00019">
    <property type="entry name" value="Glutathione_Transferase_(cytos"/>
    <property type="match status" value="1"/>
</dbReference>
<keyword evidence="5 9" id="KW-0808">Transferase</keyword>
<dbReference type="InterPro" id="IPR036282">
    <property type="entry name" value="Glutathione-S-Trfase_C_sf"/>
</dbReference>
<organism evidence="9 10">
    <name type="scientific">Rhizoclosmatium globosum</name>
    <dbReference type="NCBI Taxonomy" id="329046"/>
    <lineage>
        <taxon>Eukaryota</taxon>
        <taxon>Fungi</taxon>
        <taxon>Fungi incertae sedis</taxon>
        <taxon>Chytridiomycota</taxon>
        <taxon>Chytridiomycota incertae sedis</taxon>
        <taxon>Chytridiomycetes</taxon>
        <taxon>Chytridiales</taxon>
        <taxon>Chytriomycetaceae</taxon>
        <taxon>Rhizoclosmatium</taxon>
    </lineage>
</organism>
<evidence type="ECO:0000256" key="6">
    <source>
        <dbReference type="ARBA" id="ARBA00047960"/>
    </source>
</evidence>
<evidence type="ECO:0000256" key="2">
    <source>
        <dbReference type="ARBA" id="ARBA00005861"/>
    </source>
</evidence>
<dbReference type="PANTHER" id="PTHR11571">
    <property type="entry name" value="GLUTATHIONE S-TRANSFERASE"/>
    <property type="match status" value="1"/>
</dbReference>
<protein>
    <recommendedName>
        <fullName evidence="4">glutathione transferase</fullName>
        <ecNumber evidence="4">2.5.1.18</ecNumber>
    </recommendedName>
</protein>
<dbReference type="STRING" id="329046.A0A1Y2CUW3"/>
<evidence type="ECO:0000259" key="8">
    <source>
        <dbReference type="PROSITE" id="PS50405"/>
    </source>
</evidence>
<dbReference type="FunFam" id="1.20.1050.10:FF:000101">
    <property type="entry name" value="Glutathione S-transferase Mu 4"/>
    <property type="match status" value="1"/>
</dbReference>
<evidence type="ECO:0000256" key="1">
    <source>
        <dbReference type="ARBA" id="ARBA00003701"/>
    </source>
</evidence>
<sequence>MTAVLGYWAIRGLAAPIRYMLEYTKTPYEDKLYTQGDDLSRAEWTDVKSTMDLAFPNLPYFMEGELKITQSNAIIRYIAEKNNLAGNTPAERAVVDMIANELYELRERFTDMCYSKAFEEIKPRHVYHAPAWLQKFDKFLGTKKWICGESITYADFILYEVICQNLAIEPAMFDQCPRLLVLHKQFEELEFMQSYKASSSYNMPFNNKSATFGGKLL</sequence>
<dbReference type="InterPro" id="IPR004045">
    <property type="entry name" value="Glutathione_S-Trfase_N"/>
</dbReference>
<evidence type="ECO:0000259" key="7">
    <source>
        <dbReference type="PROSITE" id="PS50404"/>
    </source>
</evidence>
<dbReference type="Gene3D" id="1.20.1050.130">
    <property type="match status" value="1"/>
</dbReference>
<feature type="domain" description="GST N-terminal" evidence="7">
    <location>
        <begin position="1"/>
        <end position="86"/>
    </location>
</feature>